<gene>
    <name evidence="2" type="ORF">CAMP_LOCUS9748</name>
</gene>
<feature type="coiled-coil region" evidence="1">
    <location>
        <begin position="20"/>
        <end position="102"/>
    </location>
</feature>
<name>A0A9P1IN54_9PELO</name>
<protein>
    <submittedName>
        <fullName evidence="2">Uncharacterized protein</fullName>
    </submittedName>
</protein>
<keyword evidence="3" id="KW-1185">Reference proteome</keyword>
<dbReference type="EMBL" id="CANHGI010000004">
    <property type="protein sequence ID" value="CAI5447111.1"/>
    <property type="molecule type" value="Genomic_DNA"/>
</dbReference>
<dbReference type="AlphaFoldDB" id="A0A9P1IN54"/>
<accession>A0A9P1IN54</accession>
<evidence type="ECO:0000313" key="2">
    <source>
        <dbReference type="EMBL" id="CAI5447111.1"/>
    </source>
</evidence>
<reference evidence="2" key="1">
    <citation type="submission" date="2022-11" db="EMBL/GenBank/DDBJ databases">
        <authorList>
            <person name="Kikuchi T."/>
        </authorList>
    </citation>
    <scope>NUCLEOTIDE SEQUENCE</scope>
    <source>
        <strain evidence="2">PS1010</strain>
    </source>
</reference>
<proteinExistence type="predicted"/>
<comment type="caution">
    <text evidence="2">The sequence shown here is derived from an EMBL/GenBank/DDBJ whole genome shotgun (WGS) entry which is preliminary data.</text>
</comment>
<organism evidence="2 3">
    <name type="scientific">Caenorhabditis angaria</name>
    <dbReference type="NCBI Taxonomy" id="860376"/>
    <lineage>
        <taxon>Eukaryota</taxon>
        <taxon>Metazoa</taxon>
        <taxon>Ecdysozoa</taxon>
        <taxon>Nematoda</taxon>
        <taxon>Chromadorea</taxon>
        <taxon>Rhabditida</taxon>
        <taxon>Rhabditina</taxon>
        <taxon>Rhabditomorpha</taxon>
        <taxon>Rhabditoidea</taxon>
        <taxon>Rhabditidae</taxon>
        <taxon>Peloderinae</taxon>
        <taxon>Caenorhabditis</taxon>
    </lineage>
</organism>
<sequence length="110" mass="13029">MPRLSRRQIAGINNCRKSQAGKLEKDNQRMRIRIEVLENLENDREQLAKCEEELRNAALQLKNVTEELQKSMEIRQNLGDIIKQLELDLENEKLLRLKIRRECAKKSRGF</sequence>
<dbReference type="Proteomes" id="UP001152747">
    <property type="component" value="Unassembled WGS sequence"/>
</dbReference>
<evidence type="ECO:0000313" key="3">
    <source>
        <dbReference type="Proteomes" id="UP001152747"/>
    </source>
</evidence>
<keyword evidence="1" id="KW-0175">Coiled coil</keyword>
<evidence type="ECO:0000256" key="1">
    <source>
        <dbReference type="SAM" id="Coils"/>
    </source>
</evidence>